<evidence type="ECO:0000313" key="2">
    <source>
        <dbReference type="Proteomes" id="UP000005445"/>
    </source>
</evidence>
<dbReference type="RefSeq" id="YP_004957108.1">
    <property type="nucleotide sequence ID" value="NC_016563.1"/>
</dbReference>
<dbReference type="Proteomes" id="UP000005445">
    <property type="component" value="Segment"/>
</dbReference>
<dbReference type="EMBL" id="HM144387">
    <property type="protein sequence ID" value="ADH03239.1"/>
    <property type="molecule type" value="Genomic_DNA"/>
</dbReference>
<sequence length="100" mass="11804">MANRQMLQVRFHTYRGPDVDEPETSWVMLDSRGTLINQGEGHFIFKENKVYEMDGVRYIVKSKVFYSEGYMNVQKVNFTTFLTDKLEGNIMELIKSDRQI</sequence>
<dbReference type="KEGG" id="vg:11536749"/>
<accession>G9B1J4</accession>
<organism evidence="1 2">
    <name type="scientific">Bacillus phage W.Ph</name>
    <dbReference type="NCBI Taxonomy" id="764595"/>
    <lineage>
        <taxon>Viruses</taxon>
        <taxon>Duplodnaviria</taxon>
        <taxon>Heunggongvirae</taxon>
        <taxon>Uroviricota</taxon>
        <taxon>Caudoviricetes</taxon>
        <taxon>Herelleviridae</taxon>
        <taxon>Bastillevirinae</taxon>
        <taxon>Wphvirus</taxon>
        <taxon>Wphvirus WPh</taxon>
    </lineage>
</organism>
<proteinExistence type="predicted"/>
<reference evidence="1 2" key="1">
    <citation type="submission" date="2013-01" db="EMBL/GenBank/DDBJ databases">
        <title>Large myovirus of Bacillus.</title>
        <authorList>
            <person name="Klumpp J."/>
            <person name="Beyer W."/>
            <person name="Loessner M.J."/>
        </authorList>
    </citation>
    <scope>NUCLEOTIDE SEQUENCE [LARGE SCALE GENOMIC DNA]</scope>
</reference>
<protein>
    <submittedName>
        <fullName evidence="1">Gp93</fullName>
    </submittedName>
</protein>
<dbReference type="GeneID" id="11536749"/>
<name>G9B1J4_9CAUD</name>
<evidence type="ECO:0000313" key="1">
    <source>
        <dbReference type="EMBL" id="ADH03239.1"/>
    </source>
</evidence>
<keyword evidence="2" id="KW-1185">Reference proteome</keyword>